<gene>
    <name evidence="4" type="ORF">ACG00X_14470</name>
</gene>
<feature type="transmembrane region" description="Helical" evidence="1">
    <location>
        <begin position="96"/>
        <end position="114"/>
    </location>
</feature>
<keyword evidence="5" id="KW-1185">Reference proteome</keyword>
<keyword evidence="1" id="KW-0472">Membrane</keyword>
<dbReference type="PANTHER" id="PTHR40763:SF5">
    <property type="entry name" value="MEMBRANE PROTEIN"/>
    <property type="match status" value="1"/>
</dbReference>
<dbReference type="Pfam" id="PF09922">
    <property type="entry name" value="LiaF-like_C"/>
    <property type="match status" value="1"/>
</dbReference>
<evidence type="ECO:0000256" key="1">
    <source>
        <dbReference type="SAM" id="Phobius"/>
    </source>
</evidence>
<proteinExistence type="predicted"/>
<organism evidence="4 5">
    <name type="scientific">Pelomonas nitida</name>
    <dbReference type="NCBI Taxonomy" id="3299027"/>
    <lineage>
        <taxon>Bacteria</taxon>
        <taxon>Pseudomonadati</taxon>
        <taxon>Pseudomonadota</taxon>
        <taxon>Betaproteobacteria</taxon>
        <taxon>Burkholderiales</taxon>
        <taxon>Sphaerotilaceae</taxon>
        <taxon>Roseateles</taxon>
    </lineage>
</organism>
<feature type="transmembrane region" description="Helical" evidence="1">
    <location>
        <begin position="41"/>
        <end position="61"/>
    </location>
</feature>
<keyword evidence="1" id="KW-0812">Transmembrane</keyword>
<evidence type="ECO:0000259" key="2">
    <source>
        <dbReference type="Pfam" id="PF09922"/>
    </source>
</evidence>
<dbReference type="EMBL" id="JBIGIA010000010">
    <property type="protein sequence ID" value="MFG6458041.1"/>
    <property type="molecule type" value="Genomic_DNA"/>
</dbReference>
<dbReference type="PANTHER" id="PTHR40763">
    <property type="entry name" value="MEMBRANE PROTEIN-RELATED"/>
    <property type="match status" value="1"/>
</dbReference>
<dbReference type="Pfam" id="PF22570">
    <property type="entry name" value="LiaF-TM"/>
    <property type="match status" value="1"/>
</dbReference>
<name>A0ABW7G7Z9_9BURK</name>
<evidence type="ECO:0000313" key="4">
    <source>
        <dbReference type="EMBL" id="MFG6458041.1"/>
    </source>
</evidence>
<comment type="caution">
    <text evidence="4">The sequence shown here is derived from an EMBL/GenBank/DDBJ whole genome shotgun (WGS) entry which is preliminary data.</text>
</comment>
<feature type="transmembrane region" description="Helical" evidence="1">
    <location>
        <begin position="13"/>
        <end position="32"/>
    </location>
</feature>
<feature type="domain" description="Cell wall-active antibiotics response LiaF-like C-terminal" evidence="2">
    <location>
        <begin position="150"/>
        <end position="210"/>
    </location>
</feature>
<protein>
    <submittedName>
        <fullName evidence="4">LiaI-LiaF-like domain-containing protein</fullName>
    </submittedName>
</protein>
<evidence type="ECO:0000259" key="3">
    <source>
        <dbReference type="Pfam" id="PF22570"/>
    </source>
</evidence>
<accession>A0ABW7G7Z9</accession>
<sequence>MPTSPLPPSSPQGGHRVLLGLAVIAFGVLALLDNLRLFDRALLRTFWPLGLVLWGLARLAWPARHGSGVFGAILVGVGLVLTVENLGFMHFHWRDWWPVFVILAGVSILLRGVWPGVSSAALPAATLEHGGLVDIDASFSAVSQRHDSRQFRGGRITSTFGGVKLDLTQAAIDGPEAVLEIHARFSGVELHVPRDWQVVVEVAATLGGVEDKTVSPSPASARLVLRGTVTCGGIEIRH</sequence>
<dbReference type="InterPro" id="IPR024425">
    <property type="entry name" value="LiaF-like_C"/>
</dbReference>
<dbReference type="Proteomes" id="UP001606305">
    <property type="component" value="Unassembled WGS sequence"/>
</dbReference>
<feature type="transmembrane region" description="Helical" evidence="1">
    <location>
        <begin position="67"/>
        <end position="89"/>
    </location>
</feature>
<evidence type="ECO:0000313" key="5">
    <source>
        <dbReference type="Proteomes" id="UP001606305"/>
    </source>
</evidence>
<dbReference type="RefSeq" id="WP_394488895.1">
    <property type="nucleotide sequence ID" value="NZ_JBIGIA010000010.1"/>
</dbReference>
<dbReference type="InterPro" id="IPR054331">
    <property type="entry name" value="LiaF_TM"/>
</dbReference>
<feature type="domain" description="LiaF transmembrane" evidence="3">
    <location>
        <begin position="18"/>
        <end position="111"/>
    </location>
</feature>
<keyword evidence="1" id="KW-1133">Transmembrane helix</keyword>
<reference evidence="4 5" key="1">
    <citation type="submission" date="2024-09" db="EMBL/GenBank/DDBJ databases">
        <title>Novel species of the genus Pelomonas and Roseateles isolated from streams.</title>
        <authorList>
            <person name="Lu H."/>
        </authorList>
    </citation>
    <scope>NUCLEOTIDE SEQUENCE [LARGE SCALE GENOMIC DNA]</scope>
    <source>
        <strain evidence="4 5">BYS96W</strain>
    </source>
</reference>